<dbReference type="EMBL" id="JALQCY010000001">
    <property type="protein sequence ID" value="MCK9792486.1"/>
    <property type="molecule type" value="Genomic_DNA"/>
</dbReference>
<keyword evidence="1" id="KW-1133">Transmembrane helix</keyword>
<evidence type="ECO:0000313" key="3">
    <source>
        <dbReference type="Proteomes" id="UP001651050"/>
    </source>
</evidence>
<gene>
    <name evidence="2" type="ORF">M1843_01835</name>
</gene>
<name>A0ABT0IZ11_9MICO</name>
<comment type="caution">
    <text evidence="2">The sequence shown here is derived from an EMBL/GenBank/DDBJ whole genome shotgun (WGS) entry which is preliminary data.</text>
</comment>
<keyword evidence="1" id="KW-0812">Transmembrane</keyword>
<feature type="transmembrane region" description="Helical" evidence="1">
    <location>
        <begin position="7"/>
        <end position="40"/>
    </location>
</feature>
<reference evidence="2 3" key="1">
    <citation type="submission" date="2022-02" db="EMBL/GenBank/DDBJ databases">
        <title>The car tank lid bacteriome: a reservoir of bacteria with potential in bioremediation of fuel.</title>
        <authorList>
            <person name="Vidal-Verdu A."/>
            <person name="Gomez-Martinez D."/>
            <person name="Latorre-Perez A."/>
            <person name="Pereto J."/>
            <person name="Porcar M."/>
        </authorList>
    </citation>
    <scope>NUCLEOTIDE SEQUENCE [LARGE SCALE GENOMIC DNA]</scope>
    <source>
        <strain evidence="2 3">4D.3</strain>
    </source>
</reference>
<sequence>MSVLGEVLVGLAIAVGLVGTVVQVLPGNVLVLGSVLVWAWVTGGTAAWVCFAVAAVAIALAELGQWLLAGRHMRRAEVPWGTLAVAGIAGIVGFFVVPVVGLFLFFAGAVFLVELARRRDAAAAWAGTRAALKATLITIGVQLAGGLVATVAWVVGLLVT</sequence>
<accession>A0ABT0IZ11</accession>
<dbReference type="RefSeq" id="WP_416342360.1">
    <property type="nucleotide sequence ID" value="NZ_JALQCY010000001.1"/>
</dbReference>
<feature type="transmembrane region" description="Helical" evidence="1">
    <location>
        <begin position="46"/>
        <end position="68"/>
    </location>
</feature>
<evidence type="ECO:0000313" key="2">
    <source>
        <dbReference type="EMBL" id="MCK9792486.1"/>
    </source>
</evidence>
<keyword evidence="1" id="KW-0472">Membrane</keyword>
<evidence type="ECO:0000256" key="1">
    <source>
        <dbReference type="SAM" id="Phobius"/>
    </source>
</evidence>
<protein>
    <submittedName>
        <fullName evidence="2">DUF456 domain-containing protein</fullName>
    </submittedName>
</protein>
<dbReference type="InterPro" id="IPR007403">
    <property type="entry name" value="DUF456"/>
</dbReference>
<keyword evidence="3" id="KW-1185">Reference proteome</keyword>
<feature type="transmembrane region" description="Helical" evidence="1">
    <location>
        <begin position="80"/>
        <end position="113"/>
    </location>
</feature>
<feature type="transmembrane region" description="Helical" evidence="1">
    <location>
        <begin position="133"/>
        <end position="159"/>
    </location>
</feature>
<proteinExistence type="predicted"/>
<organism evidence="2 3">
    <name type="scientific">Isoptericola peretonis</name>
    <dbReference type="NCBI Taxonomy" id="2918523"/>
    <lineage>
        <taxon>Bacteria</taxon>
        <taxon>Bacillati</taxon>
        <taxon>Actinomycetota</taxon>
        <taxon>Actinomycetes</taxon>
        <taxon>Micrococcales</taxon>
        <taxon>Promicromonosporaceae</taxon>
        <taxon>Isoptericola</taxon>
    </lineage>
</organism>
<dbReference type="Proteomes" id="UP001651050">
    <property type="component" value="Unassembled WGS sequence"/>
</dbReference>
<dbReference type="Pfam" id="PF04306">
    <property type="entry name" value="DUF456"/>
    <property type="match status" value="1"/>
</dbReference>